<evidence type="ECO:0000259" key="1">
    <source>
        <dbReference type="Pfam" id="PF20149"/>
    </source>
</evidence>
<dbReference type="InParanoid" id="A0A0C3JPG4"/>
<proteinExistence type="predicted"/>
<accession>A0A0C3JPG4</accession>
<reference evidence="2 3" key="1">
    <citation type="submission" date="2014-04" db="EMBL/GenBank/DDBJ databases">
        <authorList>
            <consortium name="DOE Joint Genome Institute"/>
            <person name="Kuo A."/>
            <person name="Kohler A."/>
            <person name="Costa M.D."/>
            <person name="Nagy L.G."/>
            <person name="Floudas D."/>
            <person name="Copeland A."/>
            <person name="Barry K.W."/>
            <person name="Cichocki N."/>
            <person name="Veneault-Fourrey C."/>
            <person name="LaButti K."/>
            <person name="Lindquist E.A."/>
            <person name="Lipzen A."/>
            <person name="Lundell T."/>
            <person name="Morin E."/>
            <person name="Murat C."/>
            <person name="Sun H."/>
            <person name="Tunlid A."/>
            <person name="Henrissat B."/>
            <person name="Grigoriev I.V."/>
            <person name="Hibbett D.S."/>
            <person name="Martin F."/>
            <person name="Nordberg H.P."/>
            <person name="Cantor M.N."/>
            <person name="Hua S.X."/>
        </authorList>
    </citation>
    <scope>NUCLEOTIDE SEQUENCE [LARGE SCALE GENOMIC DNA]</scope>
    <source>
        <strain evidence="2 3">Marx 270</strain>
    </source>
</reference>
<organism evidence="2 3">
    <name type="scientific">Pisolithus tinctorius Marx 270</name>
    <dbReference type="NCBI Taxonomy" id="870435"/>
    <lineage>
        <taxon>Eukaryota</taxon>
        <taxon>Fungi</taxon>
        <taxon>Dikarya</taxon>
        <taxon>Basidiomycota</taxon>
        <taxon>Agaricomycotina</taxon>
        <taxon>Agaricomycetes</taxon>
        <taxon>Agaricomycetidae</taxon>
        <taxon>Boletales</taxon>
        <taxon>Sclerodermatineae</taxon>
        <taxon>Pisolithaceae</taxon>
        <taxon>Pisolithus</taxon>
    </lineage>
</organism>
<evidence type="ECO:0000313" key="2">
    <source>
        <dbReference type="EMBL" id="KIN99341.1"/>
    </source>
</evidence>
<dbReference type="Proteomes" id="UP000054217">
    <property type="component" value="Unassembled WGS sequence"/>
</dbReference>
<protein>
    <recommendedName>
        <fullName evidence="1">DUF6532 domain-containing protein</fullName>
    </recommendedName>
</protein>
<feature type="domain" description="DUF6532" evidence="1">
    <location>
        <begin position="3"/>
        <end position="85"/>
    </location>
</feature>
<gene>
    <name evidence="2" type="ORF">M404DRAFT_155420</name>
</gene>
<dbReference type="HOGENOM" id="CLU_146858_0_0_1"/>
<keyword evidence="3" id="KW-1185">Reference proteome</keyword>
<dbReference type="OrthoDB" id="2665362at2759"/>
<dbReference type="EMBL" id="KN832006">
    <property type="protein sequence ID" value="KIN99341.1"/>
    <property type="molecule type" value="Genomic_DNA"/>
</dbReference>
<dbReference type="STRING" id="870435.A0A0C3JPG4"/>
<sequence>LLGDISTWRSELKLVMLATTPSVFNLIPPSDVAPWFCVQWIETAAAKLLDNSLFLRDSFNKNGKTRNFAHPALKEAVIQFYYTGTY</sequence>
<name>A0A0C3JPG4_PISTI</name>
<reference evidence="3" key="2">
    <citation type="submission" date="2015-01" db="EMBL/GenBank/DDBJ databases">
        <title>Evolutionary Origins and Diversification of the Mycorrhizal Mutualists.</title>
        <authorList>
            <consortium name="DOE Joint Genome Institute"/>
            <consortium name="Mycorrhizal Genomics Consortium"/>
            <person name="Kohler A."/>
            <person name="Kuo A."/>
            <person name="Nagy L.G."/>
            <person name="Floudas D."/>
            <person name="Copeland A."/>
            <person name="Barry K.W."/>
            <person name="Cichocki N."/>
            <person name="Veneault-Fourrey C."/>
            <person name="LaButti K."/>
            <person name="Lindquist E.A."/>
            <person name="Lipzen A."/>
            <person name="Lundell T."/>
            <person name="Morin E."/>
            <person name="Murat C."/>
            <person name="Riley R."/>
            <person name="Ohm R."/>
            <person name="Sun H."/>
            <person name="Tunlid A."/>
            <person name="Henrissat B."/>
            <person name="Grigoriev I.V."/>
            <person name="Hibbett D.S."/>
            <person name="Martin F."/>
        </authorList>
    </citation>
    <scope>NUCLEOTIDE SEQUENCE [LARGE SCALE GENOMIC DNA]</scope>
    <source>
        <strain evidence="3">Marx 270</strain>
    </source>
</reference>
<dbReference type="AlphaFoldDB" id="A0A0C3JPG4"/>
<evidence type="ECO:0000313" key="3">
    <source>
        <dbReference type="Proteomes" id="UP000054217"/>
    </source>
</evidence>
<feature type="non-terminal residue" evidence="2">
    <location>
        <position position="1"/>
    </location>
</feature>
<dbReference type="Pfam" id="PF20149">
    <property type="entry name" value="DUF6532"/>
    <property type="match status" value="1"/>
</dbReference>
<dbReference type="InterPro" id="IPR045341">
    <property type="entry name" value="DUF6532"/>
</dbReference>